<keyword evidence="4 6" id="KW-1133">Transmembrane helix</keyword>
<gene>
    <name evidence="7" type="primary">alx_1</name>
    <name evidence="7" type="ORF">Mlute_02172</name>
</gene>
<evidence type="ECO:0000256" key="4">
    <source>
        <dbReference type="ARBA" id="ARBA00022989"/>
    </source>
</evidence>
<feature type="transmembrane region" description="Helical" evidence="6">
    <location>
        <begin position="61"/>
        <end position="81"/>
    </location>
</feature>
<evidence type="ECO:0000313" key="8">
    <source>
        <dbReference type="Proteomes" id="UP000265800"/>
    </source>
</evidence>
<feature type="transmembrane region" description="Helical" evidence="6">
    <location>
        <begin position="159"/>
        <end position="181"/>
    </location>
</feature>
<dbReference type="AlphaFoldDB" id="A0A399EFR5"/>
<reference evidence="7 8" key="1">
    <citation type="submission" date="2018-08" db="EMBL/GenBank/DDBJ databases">
        <title>Meiothermus luteus KCTC 52599 genome sequencing project.</title>
        <authorList>
            <person name="Da Costa M.S."/>
            <person name="Albuquerque L."/>
            <person name="Raposo P."/>
            <person name="Froufe H.J.C."/>
            <person name="Barroso C.S."/>
            <person name="Egas C."/>
        </authorList>
    </citation>
    <scope>NUCLEOTIDE SEQUENCE [LARGE SCALE GENOMIC DNA]</scope>
    <source>
        <strain evidence="7 8">KCTC 52599</strain>
    </source>
</reference>
<dbReference type="PANTHER" id="PTHR30238:SF4">
    <property type="entry name" value="SLL1022 PROTEIN"/>
    <property type="match status" value="1"/>
</dbReference>
<protein>
    <submittedName>
        <fullName evidence="7">Inner membrane protein alx</fullName>
    </submittedName>
</protein>
<dbReference type="Proteomes" id="UP000265800">
    <property type="component" value="Unassembled WGS sequence"/>
</dbReference>
<evidence type="ECO:0000256" key="3">
    <source>
        <dbReference type="ARBA" id="ARBA00022692"/>
    </source>
</evidence>
<dbReference type="PANTHER" id="PTHR30238">
    <property type="entry name" value="MEMBRANE BOUND PREDICTED REDOX MODULATOR"/>
    <property type="match status" value="1"/>
</dbReference>
<feature type="transmembrane region" description="Helical" evidence="6">
    <location>
        <begin position="193"/>
        <end position="210"/>
    </location>
</feature>
<dbReference type="Pfam" id="PF03741">
    <property type="entry name" value="TerC"/>
    <property type="match status" value="1"/>
</dbReference>
<feature type="transmembrane region" description="Helical" evidence="6">
    <location>
        <begin position="23"/>
        <end position="49"/>
    </location>
</feature>
<comment type="subcellular location">
    <subcellularLocation>
        <location evidence="1">Membrane</location>
        <topology evidence="1">Multi-pass membrane protein</topology>
    </subcellularLocation>
</comment>
<keyword evidence="8" id="KW-1185">Reference proteome</keyword>
<comment type="similarity">
    <text evidence="2">Belongs to the TerC family.</text>
</comment>
<evidence type="ECO:0000256" key="6">
    <source>
        <dbReference type="SAM" id="Phobius"/>
    </source>
</evidence>
<proteinExistence type="inferred from homology"/>
<dbReference type="InterPro" id="IPR005496">
    <property type="entry name" value="Integral_membrane_TerC"/>
</dbReference>
<name>A0A399EFR5_9DEIN</name>
<feature type="transmembrane region" description="Helical" evidence="6">
    <location>
        <begin position="130"/>
        <end position="153"/>
    </location>
</feature>
<dbReference type="NCBIfam" id="TIGR03716">
    <property type="entry name" value="R_switched_YkoY"/>
    <property type="match status" value="1"/>
</dbReference>
<evidence type="ECO:0000313" key="7">
    <source>
        <dbReference type="EMBL" id="RIH83497.1"/>
    </source>
</evidence>
<sequence>MAVGVLLFWPIRGCGVLMEQLGQALLVIGILIVLEAVLSADNAMVLGVMVRQLPPPWRQRALFYGIAGAYVLRGLALVFAVYLIQFWWIQALGAVYLLYIAIQHFRKRESKKEARLDALKTLQVVTPRQFWAIVAQIELADLAFAVDSVLVAVALSDNLWIIFAGVFIGILALRFVAVLFVGLLERYPRFERVAFAVVGLAGVKLAIGGWDKFAKEVLSRPEWVTGIDKAQFSLFILGVLLLGAIWALREKPKAADLEGPAV</sequence>
<comment type="caution">
    <text evidence="7">The sequence shown here is derived from an EMBL/GenBank/DDBJ whole genome shotgun (WGS) entry which is preliminary data.</text>
</comment>
<organism evidence="7 8">
    <name type="scientific">Meiothermus luteus</name>
    <dbReference type="NCBI Taxonomy" id="2026184"/>
    <lineage>
        <taxon>Bacteria</taxon>
        <taxon>Thermotogati</taxon>
        <taxon>Deinococcota</taxon>
        <taxon>Deinococci</taxon>
        <taxon>Thermales</taxon>
        <taxon>Thermaceae</taxon>
        <taxon>Meiothermus</taxon>
    </lineage>
</organism>
<accession>A0A399EFR5</accession>
<dbReference type="GO" id="GO:0016020">
    <property type="term" value="C:membrane"/>
    <property type="evidence" value="ECO:0007669"/>
    <property type="project" value="UniProtKB-SubCell"/>
</dbReference>
<feature type="transmembrane region" description="Helical" evidence="6">
    <location>
        <begin position="87"/>
        <end position="105"/>
    </location>
</feature>
<keyword evidence="5 6" id="KW-0472">Membrane</keyword>
<dbReference type="EMBL" id="QWKZ01000079">
    <property type="protein sequence ID" value="RIH83497.1"/>
    <property type="molecule type" value="Genomic_DNA"/>
</dbReference>
<keyword evidence="3 6" id="KW-0812">Transmembrane</keyword>
<evidence type="ECO:0000256" key="5">
    <source>
        <dbReference type="ARBA" id="ARBA00023136"/>
    </source>
</evidence>
<evidence type="ECO:0000256" key="2">
    <source>
        <dbReference type="ARBA" id="ARBA00007511"/>
    </source>
</evidence>
<feature type="transmembrane region" description="Helical" evidence="6">
    <location>
        <begin position="230"/>
        <end position="248"/>
    </location>
</feature>
<dbReference type="InterPro" id="IPR022493">
    <property type="entry name" value="CHP03716_TM_YkoY"/>
</dbReference>
<evidence type="ECO:0000256" key="1">
    <source>
        <dbReference type="ARBA" id="ARBA00004141"/>
    </source>
</evidence>